<proteinExistence type="predicted"/>
<gene>
    <name evidence="2" type="ORF">WGH24286_00238</name>
</gene>
<dbReference type="EMBL" id="CAKKNT010000002">
    <property type="protein sequence ID" value="CAH0417823.1"/>
    <property type="molecule type" value="Genomic_DNA"/>
</dbReference>
<accession>A0ABM8Z8Z7</accession>
<feature type="transmembrane region" description="Helical" evidence="1">
    <location>
        <begin position="55"/>
        <end position="72"/>
    </location>
</feature>
<dbReference type="RefSeq" id="WP_230097949.1">
    <property type="nucleotide sequence ID" value="NZ_CAKKNT010000002.1"/>
</dbReference>
<evidence type="ECO:0000256" key="1">
    <source>
        <dbReference type="SAM" id="Phobius"/>
    </source>
</evidence>
<feature type="transmembrane region" description="Helical" evidence="1">
    <location>
        <begin position="84"/>
        <end position="101"/>
    </location>
</feature>
<feature type="transmembrane region" description="Helical" evidence="1">
    <location>
        <begin position="32"/>
        <end position="49"/>
    </location>
</feature>
<keyword evidence="3" id="KW-1185">Reference proteome</keyword>
<keyword evidence="1" id="KW-0812">Transmembrane</keyword>
<evidence type="ECO:0000313" key="2">
    <source>
        <dbReference type="EMBL" id="CAH0417823.1"/>
    </source>
</evidence>
<reference evidence="2 3" key="1">
    <citation type="submission" date="2021-11" db="EMBL/GenBank/DDBJ databases">
        <authorList>
            <person name="Depoorter E."/>
        </authorList>
    </citation>
    <scope>NUCLEOTIDE SEQUENCE [LARGE SCALE GENOMIC DNA]</scope>
    <source>
        <strain evidence="2 3">LMG 24286</strain>
    </source>
</reference>
<comment type="caution">
    <text evidence="2">The sequence shown here is derived from an EMBL/GenBank/DDBJ whole genome shotgun (WGS) entry which is preliminary data.</text>
</comment>
<evidence type="ECO:0000313" key="3">
    <source>
        <dbReference type="Proteomes" id="UP000789719"/>
    </source>
</evidence>
<name>A0ABM8Z8Z7_9LACO</name>
<keyword evidence="1" id="KW-0472">Membrane</keyword>
<feature type="transmembrane region" description="Helical" evidence="1">
    <location>
        <begin position="6"/>
        <end position="25"/>
    </location>
</feature>
<sequence length="102" mass="11683">MAMLMLRILIGLYALLMLFAGFQVLIKEENKLYIIHIMVSLITLISAFFANWQLFTIVAIAAIIAYQLLALYRGLTTFFHWQHHVIRLIISVAVIVLLVTAH</sequence>
<dbReference type="Proteomes" id="UP000789719">
    <property type="component" value="Unassembled WGS sequence"/>
</dbReference>
<keyword evidence="1" id="KW-1133">Transmembrane helix</keyword>
<protein>
    <submittedName>
        <fullName evidence="2">Uncharacterized protein</fullName>
    </submittedName>
</protein>
<organism evidence="2 3">
    <name type="scientific">Periweissella ghanensis</name>
    <dbReference type="NCBI Taxonomy" id="467997"/>
    <lineage>
        <taxon>Bacteria</taxon>
        <taxon>Bacillati</taxon>
        <taxon>Bacillota</taxon>
        <taxon>Bacilli</taxon>
        <taxon>Lactobacillales</taxon>
        <taxon>Lactobacillaceae</taxon>
        <taxon>Periweissella</taxon>
    </lineage>
</organism>